<evidence type="ECO:0000259" key="2">
    <source>
        <dbReference type="Pfam" id="PF00419"/>
    </source>
</evidence>
<dbReference type="Pfam" id="PF00419">
    <property type="entry name" value="Fimbrial"/>
    <property type="match status" value="1"/>
</dbReference>
<name>A0A7M2GZA7_9BURK</name>
<accession>A0A7M2GZA7</accession>
<sequence length="324" mass="33364">MQPFHQILRGLAARLIPAIVLVVVASISPKALAFTTVTAFGSTLNLPNSLPTGTIISRYTIPLSQLCGAASSCQVSRVTLFPNGGYTTAPGPLVTTNVSGISTRLLVNGQPVTEFSSNGSNFLIVNSPLEVQLLRDARPLSAGSLAGVHGGDPAYYWLCLPGKTCDAWNGGLAINLAATVRLVNGTCSTPDQSVALPSMVLYKFKGVGSTGDQSGTKGFDLRFNNCPPGFARVGYTLTPIGGPLPALAGALPVAGGSTAKGVAIQITGTNGTPATFNQSFPLSAYNSSTGGSYTIPMNARYIQTESTVTPGTISGMMSVLVDYQ</sequence>
<feature type="domain" description="Fimbrial-type adhesion" evidence="2">
    <location>
        <begin position="175"/>
        <end position="324"/>
    </location>
</feature>
<dbReference type="GeneID" id="98400953"/>
<evidence type="ECO:0000313" key="4">
    <source>
        <dbReference type="Proteomes" id="UP000397656"/>
    </source>
</evidence>
<dbReference type="Gene3D" id="2.60.40.3310">
    <property type="match status" value="1"/>
</dbReference>
<dbReference type="Gene3D" id="2.60.40.1090">
    <property type="entry name" value="Fimbrial-type adhesion domain"/>
    <property type="match status" value="1"/>
</dbReference>
<dbReference type="SUPFAM" id="SSF49401">
    <property type="entry name" value="Bacterial adhesins"/>
    <property type="match status" value="1"/>
</dbReference>
<keyword evidence="1" id="KW-0732">Signal</keyword>
<proteinExistence type="predicted"/>
<dbReference type="PANTHER" id="PTHR33420:SF3">
    <property type="entry name" value="FIMBRIAL SUBUNIT ELFA"/>
    <property type="match status" value="1"/>
</dbReference>
<organism evidence="3 4">
    <name type="scientific">Cupriavidus basilensis</name>
    <dbReference type="NCBI Taxonomy" id="68895"/>
    <lineage>
        <taxon>Bacteria</taxon>
        <taxon>Pseudomonadati</taxon>
        <taxon>Pseudomonadota</taxon>
        <taxon>Betaproteobacteria</taxon>
        <taxon>Burkholderiales</taxon>
        <taxon>Burkholderiaceae</taxon>
        <taxon>Cupriavidus</taxon>
    </lineage>
</organism>
<gene>
    <name evidence="3" type="ORF">F7R26_008560</name>
</gene>
<dbReference type="GO" id="GO:0009289">
    <property type="term" value="C:pilus"/>
    <property type="evidence" value="ECO:0007669"/>
    <property type="project" value="InterPro"/>
</dbReference>
<dbReference type="GO" id="GO:0043709">
    <property type="term" value="P:cell adhesion involved in single-species biofilm formation"/>
    <property type="evidence" value="ECO:0007669"/>
    <property type="project" value="TreeGrafter"/>
</dbReference>
<dbReference type="InterPro" id="IPR000259">
    <property type="entry name" value="Adhesion_dom_fimbrial"/>
</dbReference>
<dbReference type="InterPro" id="IPR036937">
    <property type="entry name" value="Adhesion_dom_fimbrial_sf"/>
</dbReference>
<dbReference type="Proteomes" id="UP000397656">
    <property type="component" value="Chromosome 1"/>
</dbReference>
<dbReference type="RefSeq" id="WP_170301863.1">
    <property type="nucleotide sequence ID" value="NZ_CP062803.1"/>
</dbReference>
<protein>
    <submittedName>
        <fullName evidence="3">Fimbrial protein</fullName>
    </submittedName>
</protein>
<dbReference type="InterPro" id="IPR008966">
    <property type="entry name" value="Adhesion_dom_sf"/>
</dbReference>
<evidence type="ECO:0000256" key="1">
    <source>
        <dbReference type="ARBA" id="ARBA00022729"/>
    </source>
</evidence>
<dbReference type="InterPro" id="IPR050263">
    <property type="entry name" value="Bact_Fimbrial_Adh_Pro"/>
</dbReference>
<dbReference type="AlphaFoldDB" id="A0A7M2GZA7"/>
<dbReference type="EMBL" id="CP062803">
    <property type="protein sequence ID" value="QOT78050.1"/>
    <property type="molecule type" value="Genomic_DNA"/>
</dbReference>
<evidence type="ECO:0000313" key="3">
    <source>
        <dbReference type="EMBL" id="QOT78050.1"/>
    </source>
</evidence>
<reference evidence="3 4" key="1">
    <citation type="submission" date="2020-10" db="EMBL/GenBank/DDBJ databases">
        <title>Complete genome sequence of Cupriavidus basilensis CCUG 49340T.</title>
        <authorList>
            <person name="Salva-Serra F."/>
            <person name="Donoso R.A."/>
            <person name="Cho K.H."/>
            <person name="Yoo J.A."/>
            <person name="Lee K."/>
            <person name="Yoon S.-H."/>
            <person name="Perez-Pantoja D."/>
            <person name="Moore E.R.B."/>
        </authorList>
    </citation>
    <scope>NUCLEOTIDE SEQUENCE [LARGE SCALE GENOMIC DNA]</scope>
    <source>
        <strain evidence="4">CCUG 49340</strain>
    </source>
</reference>
<dbReference type="PANTHER" id="PTHR33420">
    <property type="entry name" value="FIMBRIAL SUBUNIT ELFA-RELATED"/>
    <property type="match status" value="1"/>
</dbReference>